<dbReference type="RefSeq" id="WP_105216926.1">
    <property type="nucleotide sequence ID" value="NZ_CP027062.1"/>
</dbReference>
<dbReference type="InterPro" id="IPR008983">
    <property type="entry name" value="Tumour_necrosis_fac-like_dom"/>
</dbReference>
<evidence type="ECO:0000313" key="3">
    <source>
        <dbReference type="EMBL" id="AVI51686.1"/>
    </source>
</evidence>
<dbReference type="Proteomes" id="UP000238442">
    <property type="component" value="Chromosome"/>
</dbReference>
<accession>A0A2S0HYK3</accession>
<feature type="compositionally biased region" description="Polar residues" evidence="1">
    <location>
        <begin position="112"/>
        <end position="121"/>
    </location>
</feature>
<feature type="chain" id="PRO_5015584151" description="C1q domain-containing protein" evidence="2">
    <location>
        <begin position="19"/>
        <end position="780"/>
    </location>
</feature>
<evidence type="ECO:0000313" key="4">
    <source>
        <dbReference type="Proteomes" id="UP000238442"/>
    </source>
</evidence>
<organism evidence="3 4">
    <name type="scientific">Pukyongia salina</name>
    <dbReference type="NCBI Taxonomy" id="2094025"/>
    <lineage>
        <taxon>Bacteria</taxon>
        <taxon>Pseudomonadati</taxon>
        <taxon>Bacteroidota</taxon>
        <taxon>Flavobacteriia</taxon>
        <taxon>Flavobacteriales</taxon>
        <taxon>Flavobacteriaceae</taxon>
        <taxon>Pukyongia</taxon>
    </lineage>
</organism>
<dbReference type="KEGG" id="aue:C5O00_11145"/>
<name>A0A2S0HYK3_9FLAO</name>
<feature type="region of interest" description="Disordered" evidence="1">
    <location>
        <begin position="99"/>
        <end position="121"/>
    </location>
</feature>
<sequence length="780" mass="81145">MKKFVLGFILLCSFSISSQVGIGTTTPDPSSSLDITSTDSGVLVPRVSLSDVTTTSLDGTNTAATGLLIWNTNAAVTGGSGVGFYYFNGSNWERISTTAPSGGSDSDWYEEGTTTSPNDINDNQYTLGEVGIGLNTPAYPLDISSSNYNRGINLAFSRISPTTDIAGIYLETNDANSGNTSRGIYNYVRGSAGDKHGVFNRITPTNNGTHVGTRNQVNNSSGGQLYGVYNTLNSSSSTAAQTGTYNQIAVSGTQNRGLYNTVSSGVNSWGVKSVVSGTGILYGMENDVNASGSSGVYGTHNQLSGTGTGTYTGTYNELGGSSTGDKIGNYNLVSSTAAGTHYGLYSEVEKAGSFAGFFTGSVAIGTVSPFGTGTADHYIFPPNRGSNGQLMQTDGSGNLSWVDPAGLSDEDWVVDTSSGTVLYPTNTTDNVAIGKATANARLDVELDGSGATASFTQINSTGTTGALTNMVSGNSGAVNAFVNTLDVAGNGAKYGITNEMSSGTTGASGTKYGLYNMIESSADDTYGTTNDLFGSGNGNHFGTYNNIRGSGTGSKYGSYNILNTSANGNLYGVYSEVLRSTGTTYAGYFLGNVAVGTNTSNTYSLPASRGTNGQIMQTDGSGNVSWVNVPASTDKAALKVRTTSNISGFSNAVETNLILNSVSYNLGGGSYNTTSGTYTIPANGVYEINANFNMNFVTSTNKQMVIMLRVYVNGFVAETQSLQTGSTYLSGYTQNFHYNFHLNLNANDLVAFRFIPVWGGTTPAPYFSSSGTSIAISREY</sequence>
<dbReference type="SUPFAM" id="SSF49842">
    <property type="entry name" value="TNF-like"/>
    <property type="match status" value="1"/>
</dbReference>
<proteinExistence type="predicted"/>
<evidence type="ECO:0008006" key="5">
    <source>
        <dbReference type="Google" id="ProtNLM"/>
    </source>
</evidence>
<dbReference type="Gene3D" id="2.60.120.40">
    <property type="match status" value="1"/>
</dbReference>
<feature type="signal peptide" evidence="2">
    <location>
        <begin position="1"/>
        <end position="18"/>
    </location>
</feature>
<dbReference type="OrthoDB" id="1488700at2"/>
<evidence type="ECO:0000256" key="2">
    <source>
        <dbReference type="SAM" id="SignalP"/>
    </source>
</evidence>
<dbReference type="EMBL" id="CP027062">
    <property type="protein sequence ID" value="AVI51686.1"/>
    <property type="molecule type" value="Genomic_DNA"/>
</dbReference>
<protein>
    <recommendedName>
        <fullName evidence="5">C1q domain-containing protein</fullName>
    </recommendedName>
</protein>
<keyword evidence="2" id="KW-0732">Signal</keyword>
<keyword evidence="4" id="KW-1185">Reference proteome</keyword>
<dbReference type="AlphaFoldDB" id="A0A2S0HYK3"/>
<reference evidence="3 4" key="1">
    <citation type="submission" date="2018-02" db="EMBL/GenBank/DDBJ databases">
        <title>Genomic analysis of the strain RR4-38 isolated from a seawater recirculating aquaculture system.</title>
        <authorList>
            <person name="Kim Y.-S."/>
            <person name="Jang Y.H."/>
            <person name="Kim K.-H."/>
        </authorList>
    </citation>
    <scope>NUCLEOTIDE SEQUENCE [LARGE SCALE GENOMIC DNA]</scope>
    <source>
        <strain evidence="3 4">RR4-38</strain>
    </source>
</reference>
<evidence type="ECO:0000256" key="1">
    <source>
        <dbReference type="SAM" id="MobiDB-lite"/>
    </source>
</evidence>
<gene>
    <name evidence="3" type="ORF">C5O00_11145</name>
</gene>